<dbReference type="PROSITE" id="PS50802">
    <property type="entry name" value="OTU"/>
    <property type="match status" value="1"/>
</dbReference>
<gene>
    <name evidence="2" type="ORF">FRX31_025366</name>
</gene>
<dbReference type="EMBL" id="JABWDY010031261">
    <property type="protein sequence ID" value="KAF5185048.1"/>
    <property type="molecule type" value="Genomic_DNA"/>
</dbReference>
<sequence>MNAAAVIFPTAVKLLCRWHISKDVLAKGKREIRDWHSSTDVQAIEEKETQEKDMAETLCDKWAKVVLAITEAEYIHQLKELENEFQRWPKFIHYLHQTWKHKERFIAAWTDQHMYFGNTSTNRVEGPHSSFKRALTSSKYDFLGMWHMIHPLLTVQITEITASFERSLICVKHDHDILCFQNIRGFVSINALDLIVGEMRRCRYSDLGARPEFLVLIDRYKNSRTDQQVFMLKQMLELGNPQCSGLLQLLVKTKTKGRPFGWRKELPKVDNSTKCDPSEFELEMHEFNSSKSAKPTEPTKKKLKVTKSTVPPNKKMNVLKTPQSFGKVSILKFPDFFRPFIIDANNVDGDGNCGFRAVAACMEMDSENG</sequence>
<dbReference type="InterPro" id="IPR052579">
    <property type="entry name" value="Zinc_finger_SWIM"/>
</dbReference>
<comment type="caution">
    <text evidence="2">The sequence shown here is derived from an EMBL/GenBank/DDBJ whole genome shotgun (WGS) entry which is preliminary data.</text>
</comment>
<protein>
    <submittedName>
        <fullName evidence="2">Far1-related sequence</fullName>
    </submittedName>
</protein>
<dbReference type="InterPro" id="IPR003323">
    <property type="entry name" value="OTU_dom"/>
</dbReference>
<feature type="domain" description="OTU" evidence="1">
    <location>
        <begin position="342"/>
        <end position="369"/>
    </location>
</feature>
<reference evidence="2 3" key="1">
    <citation type="submission" date="2020-06" db="EMBL/GenBank/DDBJ databases">
        <title>Transcriptomic and genomic resources for Thalictrum thalictroides and T. hernandezii: Facilitating candidate gene discovery in an emerging model plant lineage.</title>
        <authorList>
            <person name="Arias T."/>
            <person name="Riano-Pachon D.M."/>
            <person name="Di Stilio V.S."/>
        </authorList>
    </citation>
    <scope>NUCLEOTIDE SEQUENCE [LARGE SCALE GENOMIC DNA]</scope>
    <source>
        <strain evidence="3">cv. WT478/WT964</strain>
        <tissue evidence="2">Leaves</tissue>
    </source>
</reference>
<dbReference type="AlphaFoldDB" id="A0A7J6VKA3"/>
<name>A0A7J6VKA3_THATH</name>
<dbReference type="PANTHER" id="PTHR31569:SF4">
    <property type="entry name" value="SWIM-TYPE DOMAIN-CONTAINING PROTEIN"/>
    <property type="match status" value="1"/>
</dbReference>
<dbReference type="Proteomes" id="UP000554482">
    <property type="component" value="Unassembled WGS sequence"/>
</dbReference>
<evidence type="ECO:0000259" key="1">
    <source>
        <dbReference type="PROSITE" id="PS50802"/>
    </source>
</evidence>
<proteinExistence type="predicted"/>
<organism evidence="2 3">
    <name type="scientific">Thalictrum thalictroides</name>
    <name type="common">Rue-anemone</name>
    <name type="synonym">Anemone thalictroides</name>
    <dbReference type="NCBI Taxonomy" id="46969"/>
    <lineage>
        <taxon>Eukaryota</taxon>
        <taxon>Viridiplantae</taxon>
        <taxon>Streptophyta</taxon>
        <taxon>Embryophyta</taxon>
        <taxon>Tracheophyta</taxon>
        <taxon>Spermatophyta</taxon>
        <taxon>Magnoliopsida</taxon>
        <taxon>Ranunculales</taxon>
        <taxon>Ranunculaceae</taxon>
        <taxon>Thalictroideae</taxon>
        <taxon>Thalictrum</taxon>
    </lineage>
</organism>
<dbReference type="PANTHER" id="PTHR31569">
    <property type="entry name" value="SWIM-TYPE DOMAIN-CONTAINING PROTEIN"/>
    <property type="match status" value="1"/>
</dbReference>
<dbReference type="OrthoDB" id="2422440at2759"/>
<evidence type="ECO:0000313" key="3">
    <source>
        <dbReference type="Proteomes" id="UP000554482"/>
    </source>
</evidence>
<keyword evidence="3" id="KW-1185">Reference proteome</keyword>
<evidence type="ECO:0000313" key="2">
    <source>
        <dbReference type="EMBL" id="KAF5185048.1"/>
    </source>
</evidence>
<accession>A0A7J6VKA3</accession>